<dbReference type="AlphaFoldDB" id="A0A7C9P292"/>
<feature type="region of interest" description="Disordered" evidence="1">
    <location>
        <begin position="1"/>
        <end position="87"/>
    </location>
</feature>
<reference evidence="2 3" key="1">
    <citation type="submission" date="2020-01" db="EMBL/GenBank/DDBJ databases">
        <title>Herbidospora sp. NEAU-GS84 nov., a novel actinomycete isolated from soil.</title>
        <authorList>
            <person name="Han L."/>
        </authorList>
    </citation>
    <scope>NUCLEOTIDE SEQUENCE [LARGE SCALE GENOMIC DNA]</scope>
    <source>
        <strain evidence="2 3">NEAU-GS84</strain>
    </source>
</reference>
<protein>
    <submittedName>
        <fullName evidence="2">Uncharacterized protein</fullName>
    </submittedName>
</protein>
<dbReference type="RefSeq" id="WP_161482957.1">
    <property type="nucleotide sequence ID" value="NZ_WXEW01000009.1"/>
</dbReference>
<comment type="caution">
    <text evidence="2">The sequence shown here is derived from an EMBL/GenBank/DDBJ whole genome shotgun (WGS) entry which is preliminary data.</text>
</comment>
<sequence length="87" mass="9230">MAQRFQVGVGQLPHPPLPVAVHPEEDLIEGGHAAAAGEVDQTPPDRPPDEEEASHRSPARMAGSPNSTWWSWATVGPADQGLSAEMD</sequence>
<keyword evidence="3" id="KW-1185">Reference proteome</keyword>
<evidence type="ECO:0000256" key="1">
    <source>
        <dbReference type="SAM" id="MobiDB-lite"/>
    </source>
</evidence>
<dbReference type="EMBL" id="WXEW01000009">
    <property type="protein sequence ID" value="NAS25937.1"/>
    <property type="molecule type" value="Genomic_DNA"/>
</dbReference>
<accession>A0A7C9P292</accession>
<gene>
    <name evidence="2" type="ORF">GT755_30200</name>
</gene>
<name>A0A7C9P292_9ACTN</name>
<evidence type="ECO:0000313" key="2">
    <source>
        <dbReference type="EMBL" id="NAS25937.1"/>
    </source>
</evidence>
<organism evidence="2 3">
    <name type="scientific">Herbidospora solisilvae</name>
    <dbReference type="NCBI Taxonomy" id="2696284"/>
    <lineage>
        <taxon>Bacteria</taxon>
        <taxon>Bacillati</taxon>
        <taxon>Actinomycetota</taxon>
        <taxon>Actinomycetes</taxon>
        <taxon>Streptosporangiales</taxon>
        <taxon>Streptosporangiaceae</taxon>
        <taxon>Herbidospora</taxon>
    </lineage>
</organism>
<proteinExistence type="predicted"/>
<dbReference type="Proteomes" id="UP000479526">
    <property type="component" value="Unassembled WGS sequence"/>
</dbReference>
<evidence type="ECO:0000313" key="3">
    <source>
        <dbReference type="Proteomes" id="UP000479526"/>
    </source>
</evidence>